<dbReference type="InterPro" id="IPR036291">
    <property type="entry name" value="NAD(P)-bd_dom_sf"/>
</dbReference>
<evidence type="ECO:0000259" key="1">
    <source>
        <dbReference type="SMART" id="SM00829"/>
    </source>
</evidence>
<dbReference type="GO" id="GO:0016491">
    <property type="term" value="F:oxidoreductase activity"/>
    <property type="evidence" value="ECO:0007669"/>
    <property type="project" value="InterPro"/>
</dbReference>
<protein>
    <submittedName>
        <fullName evidence="2">Alcohol dehydrogenase</fullName>
    </submittedName>
</protein>
<dbReference type="InterPro" id="IPR051397">
    <property type="entry name" value="Zn-ADH-like_protein"/>
</dbReference>
<keyword evidence="3" id="KW-1185">Reference proteome</keyword>
<dbReference type="EMBL" id="LQNU01000035">
    <property type="protein sequence ID" value="KZE83753.1"/>
    <property type="molecule type" value="Genomic_DNA"/>
</dbReference>
<dbReference type="AlphaFoldDB" id="A0A164AFD4"/>
<dbReference type="SMART" id="SM00829">
    <property type="entry name" value="PKS_ER"/>
    <property type="match status" value="1"/>
</dbReference>
<dbReference type="SUPFAM" id="SSF51735">
    <property type="entry name" value="NAD(P)-binding Rossmann-fold domains"/>
    <property type="match status" value="1"/>
</dbReference>
<dbReference type="OrthoDB" id="9787435at2"/>
<dbReference type="RefSeq" id="WP_038986565.1">
    <property type="nucleotide sequence ID" value="NZ_JACAJR010000010.1"/>
</dbReference>
<accession>A0A164AFD4</accession>
<evidence type="ECO:0000313" key="2">
    <source>
        <dbReference type="EMBL" id="KZE83753.1"/>
    </source>
</evidence>
<dbReference type="Gene3D" id="3.40.50.720">
    <property type="entry name" value="NAD(P)-binding Rossmann-like Domain"/>
    <property type="match status" value="1"/>
</dbReference>
<proteinExistence type="predicted"/>
<name>A0A164AFD4_9FLAO</name>
<dbReference type="Pfam" id="PF00107">
    <property type="entry name" value="ADH_zinc_N"/>
    <property type="match status" value="1"/>
</dbReference>
<reference evidence="2 3" key="1">
    <citation type="submission" date="2016-01" db="EMBL/GenBank/DDBJ databases">
        <title>Whole genome sequencing of Myroides marinus L41.</title>
        <authorList>
            <person name="Hong K.W."/>
        </authorList>
    </citation>
    <scope>NUCLEOTIDE SEQUENCE [LARGE SCALE GENOMIC DNA]</scope>
    <source>
        <strain evidence="2 3">L41</strain>
    </source>
</reference>
<dbReference type="InterPro" id="IPR011032">
    <property type="entry name" value="GroES-like_sf"/>
</dbReference>
<dbReference type="InterPro" id="IPR020843">
    <property type="entry name" value="ER"/>
</dbReference>
<dbReference type="PANTHER" id="PTHR43677:SF11">
    <property type="entry name" value="ZINC-CONTAINING ALCOHOL DEHYDROGENASE"/>
    <property type="match status" value="1"/>
</dbReference>
<gene>
    <name evidence="2" type="ORF">AV926_03560</name>
</gene>
<comment type="caution">
    <text evidence="2">The sequence shown here is derived from an EMBL/GenBank/DDBJ whole genome shotgun (WGS) entry which is preliminary data.</text>
</comment>
<dbReference type="Gene3D" id="3.90.180.10">
    <property type="entry name" value="Medium-chain alcohol dehydrogenases, catalytic domain"/>
    <property type="match status" value="1"/>
</dbReference>
<dbReference type="InterPro" id="IPR013149">
    <property type="entry name" value="ADH-like_C"/>
</dbReference>
<sequence>MKAAILYKSGSTPKCGDIDLKLNTEQEGKLINVKASAVKNLDKSRVSGKHYASYKEFPTVVGTDGVGELEDGTRVYGFGLTGMLAEQALIGDNYTPIPHSLDYVTAAALPNAVLGSAMPLLIRAKLVAGQTVLFNGATGVTGQVAVQIAKHYGARNIIVTGRNERLLEELKSYGATHIINLKDTDENIKTQINSIHQQTPIDIVIDYLWGKPISLIIETLKGDSMAFVSHTTKIVTAGDMAGKEISLPSAILRSSAIEILGSGFGSLSPEELIVFNKVILPEMFLLASNNKLHIQTESYPIEDIEEVWNKQLPSGTRLVITI</sequence>
<dbReference type="PANTHER" id="PTHR43677">
    <property type="entry name" value="SHORT-CHAIN DEHYDROGENASE/REDUCTASE"/>
    <property type="match status" value="1"/>
</dbReference>
<evidence type="ECO:0000313" key="3">
    <source>
        <dbReference type="Proteomes" id="UP000076630"/>
    </source>
</evidence>
<feature type="domain" description="Enoyl reductase (ER)" evidence="1">
    <location>
        <begin position="10"/>
        <end position="275"/>
    </location>
</feature>
<dbReference type="SUPFAM" id="SSF50129">
    <property type="entry name" value="GroES-like"/>
    <property type="match status" value="1"/>
</dbReference>
<dbReference type="Proteomes" id="UP000076630">
    <property type="component" value="Unassembled WGS sequence"/>
</dbReference>
<organism evidence="2 3">
    <name type="scientific">Myroides marinus</name>
    <dbReference type="NCBI Taxonomy" id="703342"/>
    <lineage>
        <taxon>Bacteria</taxon>
        <taxon>Pseudomonadati</taxon>
        <taxon>Bacteroidota</taxon>
        <taxon>Flavobacteriia</taxon>
        <taxon>Flavobacteriales</taxon>
        <taxon>Flavobacteriaceae</taxon>
        <taxon>Myroides</taxon>
    </lineage>
</organism>